<evidence type="ECO:0000256" key="4">
    <source>
        <dbReference type="ARBA" id="ARBA00022490"/>
    </source>
</evidence>
<evidence type="ECO:0000256" key="12">
    <source>
        <dbReference type="HAMAP-Rule" id="MF_00041"/>
    </source>
</evidence>
<evidence type="ECO:0000256" key="10">
    <source>
        <dbReference type="ARBA" id="ARBA00022917"/>
    </source>
</evidence>
<name>A0A136A588_9ALTE</name>
<dbReference type="Gene3D" id="1.20.120.1910">
    <property type="entry name" value="Cysteine-tRNA ligase, C-terminal anti-codon recognition domain"/>
    <property type="match status" value="1"/>
</dbReference>
<dbReference type="FunFam" id="3.40.50.620:FF:000009">
    <property type="entry name" value="Cysteine--tRNA ligase"/>
    <property type="match status" value="1"/>
</dbReference>
<dbReference type="InterPro" id="IPR056411">
    <property type="entry name" value="CysS_C"/>
</dbReference>
<dbReference type="NCBIfam" id="TIGR00435">
    <property type="entry name" value="cysS"/>
    <property type="match status" value="1"/>
</dbReference>
<feature type="binding site" evidence="12">
    <location>
        <position position="209"/>
    </location>
    <ligand>
        <name>Zn(2+)</name>
        <dbReference type="ChEBI" id="CHEBI:29105"/>
    </ligand>
</feature>
<evidence type="ECO:0000256" key="9">
    <source>
        <dbReference type="ARBA" id="ARBA00022840"/>
    </source>
</evidence>
<feature type="binding site" evidence="12">
    <location>
        <position position="234"/>
    </location>
    <ligand>
        <name>Zn(2+)</name>
        <dbReference type="ChEBI" id="CHEBI:29105"/>
    </ligand>
</feature>
<evidence type="ECO:0000256" key="5">
    <source>
        <dbReference type="ARBA" id="ARBA00022598"/>
    </source>
</evidence>
<dbReference type="RefSeq" id="WP_068374761.1">
    <property type="nucleotide sequence ID" value="NZ_LSNE01000003.1"/>
</dbReference>
<organism evidence="14 15">
    <name type="scientific">Paraglaciecola hydrolytica</name>
    <dbReference type="NCBI Taxonomy" id="1799789"/>
    <lineage>
        <taxon>Bacteria</taxon>
        <taxon>Pseudomonadati</taxon>
        <taxon>Pseudomonadota</taxon>
        <taxon>Gammaproteobacteria</taxon>
        <taxon>Alteromonadales</taxon>
        <taxon>Alteromonadaceae</taxon>
        <taxon>Paraglaciecola</taxon>
    </lineage>
</organism>
<evidence type="ECO:0000256" key="2">
    <source>
        <dbReference type="ARBA" id="ARBA00005594"/>
    </source>
</evidence>
<accession>A0A136A588</accession>
<dbReference type="SUPFAM" id="SSF52374">
    <property type="entry name" value="Nucleotidylyl transferase"/>
    <property type="match status" value="1"/>
</dbReference>
<dbReference type="SMART" id="SM00840">
    <property type="entry name" value="DALR_2"/>
    <property type="match status" value="1"/>
</dbReference>
<dbReference type="InterPro" id="IPR015803">
    <property type="entry name" value="Cys-tRNA-ligase"/>
</dbReference>
<keyword evidence="11 12" id="KW-0030">Aminoacyl-tRNA synthetase</keyword>
<evidence type="ECO:0000256" key="3">
    <source>
        <dbReference type="ARBA" id="ARBA00011245"/>
    </source>
</evidence>
<comment type="subunit">
    <text evidence="3 12">Monomer.</text>
</comment>
<sequence length="464" mass="52495">MLHIYNTLTRQKEQFKPLQAGKVGMYVCGITVYDLSHMGHARTYLSFDLMVRYMRARGLEVNYVRNITDVDDKIIQRANVNNETTEQLTQRTIAMMHEDFAAINLLKPDIEPRVTTHISEIIQVIEKLIKKGHAYQGLSGDVLFDVRSYADYGKLSKQDLSQLNLGSRVEVDNDKRDPMDFVLWKSAKPGEPSWSSPWGEGRPGWHIECSAMNHKHLGAHFDIHGGGSDLIFPHHENEVAQSCCAYDTPYVNYWIHTGMVQVDQEKMSKSLGNFFTLRDVLKDYDAQTLRFFLMSAHYRSQLSYSEDNIKQARAGLERLYTALRDVEVNHKVDIHFSDYLVRFNKAMDDDFNVPEAISVLFDVARELNKAKNEQSAVASDLAGILVSLGATLGILQQAPQEYLQGSLNPADNSDDVAHIEALIKARNDARTNKDWAAADAARDALKALNIVLEDGDKGTSWRRG</sequence>
<keyword evidence="4 12" id="KW-0963">Cytoplasm</keyword>
<comment type="subcellular location">
    <subcellularLocation>
        <location evidence="1 12">Cytoplasm</location>
    </subcellularLocation>
</comment>
<dbReference type="InterPro" id="IPR015273">
    <property type="entry name" value="Cys-tRNA-synt_Ia_DALR"/>
</dbReference>
<evidence type="ECO:0000313" key="15">
    <source>
        <dbReference type="Proteomes" id="UP000070299"/>
    </source>
</evidence>
<feature type="binding site" evidence="12">
    <location>
        <position position="238"/>
    </location>
    <ligand>
        <name>Zn(2+)</name>
        <dbReference type="ChEBI" id="CHEBI:29105"/>
    </ligand>
</feature>
<comment type="caution">
    <text evidence="14">The sequence shown here is derived from an EMBL/GenBank/DDBJ whole genome shotgun (WGS) entry which is preliminary data.</text>
</comment>
<dbReference type="CDD" id="cd00672">
    <property type="entry name" value="CysRS_core"/>
    <property type="match status" value="1"/>
</dbReference>
<dbReference type="PANTHER" id="PTHR10890:SF3">
    <property type="entry name" value="CYSTEINE--TRNA LIGASE, CYTOPLASMIC"/>
    <property type="match status" value="1"/>
</dbReference>
<dbReference type="InterPro" id="IPR014729">
    <property type="entry name" value="Rossmann-like_a/b/a_fold"/>
</dbReference>
<evidence type="ECO:0000313" key="14">
    <source>
        <dbReference type="EMBL" id="KXI30393.1"/>
    </source>
</evidence>
<keyword evidence="6 12" id="KW-0479">Metal-binding</keyword>
<dbReference type="GO" id="GO:0006423">
    <property type="term" value="P:cysteinyl-tRNA aminoacylation"/>
    <property type="evidence" value="ECO:0007669"/>
    <property type="project" value="UniProtKB-UniRule"/>
</dbReference>
<dbReference type="GO" id="GO:0005829">
    <property type="term" value="C:cytosol"/>
    <property type="evidence" value="ECO:0007669"/>
    <property type="project" value="TreeGrafter"/>
</dbReference>
<keyword evidence="9 12" id="KW-0067">ATP-binding</keyword>
<dbReference type="Pfam" id="PF23493">
    <property type="entry name" value="CysS_C"/>
    <property type="match status" value="1"/>
</dbReference>
<dbReference type="STRING" id="1799789.AX660_10520"/>
<dbReference type="HAMAP" id="MF_00041">
    <property type="entry name" value="Cys_tRNA_synth"/>
    <property type="match status" value="1"/>
</dbReference>
<reference evidence="15" key="1">
    <citation type="submission" date="2016-02" db="EMBL/GenBank/DDBJ databases">
        <authorList>
            <person name="Schultz-Johansen M."/>
            <person name="Glaring M.A."/>
            <person name="Bech P.K."/>
            <person name="Stougaard P."/>
        </authorList>
    </citation>
    <scope>NUCLEOTIDE SEQUENCE [LARGE SCALE GENOMIC DNA]</scope>
    <source>
        <strain evidence="15">S66</strain>
    </source>
</reference>
<comment type="cofactor">
    <cofactor evidence="12">
        <name>Zn(2+)</name>
        <dbReference type="ChEBI" id="CHEBI:29105"/>
    </cofactor>
    <text evidence="12">Binds 1 zinc ion per subunit.</text>
</comment>
<evidence type="ECO:0000256" key="8">
    <source>
        <dbReference type="ARBA" id="ARBA00022833"/>
    </source>
</evidence>
<comment type="caution">
    <text evidence="12">Lacks conserved residue(s) required for the propagation of feature annotation.</text>
</comment>
<evidence type="ECO:0000256" key="11">
    <source>
        <dbReference type="ARBA" id="ARBA00023146"/>
    </source>
</evidence>
<dbReference type="GO" id="GO:0008270">
    <property type="term" value="F:zinc ion binding"/>
    <property type="evidence" value="ECO:0007669"/>
    <property type="project" value="UniProtKB-UniRule"/>
</dbReference>
<keyword evidence="8 12" id="KW-0862">Zinc</keyword>
<feature type="binding site" evidence="12">
    <location>
        <position position="28"/>
    </location>
    <ligand>
        <name>Zn(2+)</name>
        <dbReference type="ChEBI" id="CHEBI:29105"/>
    </ligand>
</feature>
<gene>
    <name evidence="12" type="primary">cysS</name>
    <name evidence="14" type="ORF">AX660_10520</name>
</gene>
<keyword evidence="10 12" id="KW-0648">Protein biosynthesis</keyword>
<dbReference type="Gene3D" id="3.40.50.620">
    <property type="entry name" value="HUPs"/>
    <property type="match status" value="1"/>
</dbReference>
<dbReference type="EC" id="6.1.1.16" evidence="12"/>
<dbReference type="CDD" id="cd07963">
    <property type="entry name" value="Anticodon_Ia_Cys"/>
    <property type="match status" value="1"/>
</dbReference>
<evidence type="ECO:0000259" key="13">
    <source>
        <dbReference type="SMART" id="SM00840"/>
    </source>
</evidence>
<dbReference type="GO" id="GO:0004817">
    <property type="term" value="F:cysteine-tRNA ligase activity"/>
    <property type="evidence" value="ECO:0007669"/>
    <property type="project" value="UniProtKB-UniRule"/>
</dbReference>
<evidence type="ECO:0000256" key="7">
    <source>
        <dbReference type="ARBA" id="ARBA00022741"/>
    </source>
</evidence>
<protein>
    <recommendedName>
        <fullName evidence="12">Cysteine--tRNA ligase</fullName>
        <ecNumber evidence="12">6.1.1.16</ecNumber>
    </recommendedName>
    <alternativeName>
        <fullName evidence="12">Cysteinyl-tRNA synthetase</fullName>
        <shortName evidence="12">CysRS</shortName>
    </alternativeName>
</protein>
<dbReference type="InterPro" id="IPR009080">
    <property type="entry name" value="tRNAsynth_Ia_anticodon-bd"/>
</dbReference>
<dbReference type="PRINTS" id="PR00983">
    <property type="entry name" value="TRNASYNTHCYS"/>
</dbReference>
<dbReference type="GO" id="GO:0005524">
    <property type="term" value="F:ATP binding"/>
    <property type="evidence" value="ECO:0007669"/>
    <property type="project" value="UniProtKB-UniRule"/>
</dbReference>
<feature type="domain" description="Cysteinyl-tRNA synthetase class Ia DALR" evidence="13">
    <location>
        <begin position="342"/>
        <end position="403"/>
    </location>
</feature>
<keyword evidence="15" id="KW-1185">Reference proteome</keyword>
<dbReference type="SUPFAM" id="SSF47323">
    <property type="entry name" value="Anticodon-binding domain of a subclass of class I aminoacyl-tRNA synthetases"/>
    <property type="match status" value="1"/>
</dbReference>
<dbReference type="InterPro" id="IPR024909">
    <property type="entry name" value="Cys-tRNA/MSH_ligase"/>
</dbReference>
<evidence type="ECO:0000256" key="1">
    <source>
        <dbReference type="ARBA" id="ARBA00004496"/>
    </source>
</evidence>
<proteinExistence type="inferred from homology"/>
<comment type="catalytic activity">
    <reaction evidence="12">
        <text>tRNA(Cys) + L-cysteine + ATP = L-cysteinyl-tRNA(Cys) + AMP + diphosphate</text>
        <dbReference type="Rhea" id="RHEA:17773"/>
        <dbReference type="Rhea" id="RHEA-COMP:9661"/>
        <dbReference type="Rhea" id="RHEA-COMP:9679"/>
        <dbReference type="ChEBI" id="CHEBI:30616"/>
        <dbReference type="ChEBI" id="CHEBI:33019"/>
        <dbReference type="ChEBI" id="CHEBI:35235"/>
        <dbReference type="ChEBI" id="CHEBI:78442"/>
        <dbReference type="ChEBI" id="CHEBI:78517"/>
        <dbReference type="ChEBI" id="CHEBI:456215"/>
        <dbReference type="EC" id="6.1.1.16"/>
    </reaction>
</comment>
<dbReference type="EMBL" id="LSNE01000003">
    <property type="protein sequence ID" value="KXI30393.1"/>
    <property type="molecule type" value="Genomic_DNA"/>
</dbReference>
<dbReference type="InterPro" id="IPR032678">
    <property type="entry name" value="tRNA-synt_1_cat_dom"/>
</dbReference>
<dbReference type="PANTHER" id="PTHR10890">
    <property type="entry name" value="CYSTEINYL-TRNA SYNTHETASE"/>
    <property type="match status" value="1"/>
</dbReference>
<feature type="binding site" evidence="12">
    <location>
        <position position="269"/>
    </location>
    <ligand>
        <name>ATP</name>
        <dbReference type="ChEBI" id="CHEBI:30616"/>
    </ligand>
</feature>
<dbReference type="Pfam" id="PF01406">
    <property type="entry name" value="tRNA-synt_1e"/>
    <property type="match status" value="1"/>
</dbReference>
<evidence type="ECO:0000256" key="6">
    <source>
        <dbReference type="ARBA" id="ARBA00022723"/>
    </source>
</evidence>
<comment type="similarity">
    <text evidence="2 12">Belongs to the class-I aminoacyl-tRNA synthetase family.</text>
</comment>
<keyword evidence="5 12" id="KW-0436">Ligase</keyword>
<dbReference type="Pfam" id="PF09190">
    <property type="entry name" value="DALR_2"/>
    <property type="match status" value="1"/>
</dbReference>
<dbReference type="Proteomes" id="UP000070299">
    <property type="component" value="Unassembled WGS sequence"/>
</dbReference>
<feature type="short sequence motif" description="'KMSKS' region" evidence="12">
    <location>
        <begin position="266"/>
        <end position="270"/>
    </location>
</feature>
<dbReference type="OrthoDB" id="9815130at2"/>
<dbReference type="AlphaFoldDB" id="A0A136A588"/>
<keyword evidence="7 12" id="KW-0547">Nucleotide-binding</keyword>